<gene>
    <name evidence="2" type="ORF">CF168_14935</name>
</gene>
<reference evidence="2 3" key="1">
    <citation type="submission" date="2017-07" db="EMBL/GenBank/DDBJ databases">
        <title>Phenotypical and genomic characterization of a clinical isolate of Shewanella bicestrii sp. nov. producing an extended-spectrum beta-lactamase and a new oxacillinase variant.</title>
        <authorList>
            <person name="Jousset A.B."/>
            <person name="Bonnin R.A."/>
            <person name="Girlich D."/>
            <person name="Dabos L."/>
            <person name="Potron A."/>
            <person name="Dortet L."/>
            <person name="Glaser P."/>
            <person name="Naas T."/>
        </authorList>
    </citation>
    <scope>NUCLEOTIDE SEQUENCE [LARGE SCALE GENOMIC DNA]</scope>
    <source>
        <strain evidence="2 3">JAB-1</strain>
    </source>
</reference>
<feature type="region of interest" description="Disordered" evidence="1">
    <location>
        <begin position="1"/>
        <end position="26"/>
    </location>
</feature>
<keyword evidence="3" id="KW-1185">Reference proteome</keyword>
<proteinExistence type="predicted"/>
<evidence type="ECO:0000313" key="3">
    <source>
        <dbReference type="Proteomes" id="UP000198367"/>
    </source>
</evidence>
<evidence type="ECO:0000313" key="2">
    <source>
        <dbReference type="EMBL" id="ASK70050.1"/>
    </source>
</evidence>
<protein>
    <submittedName>
        <fullName evidence="2">Uncharacterized protein</fullName>
    </submittedName>
</protein>
<organism evidence="2 3">
    <name type="scientific">Shewanella bicestrii</name>
    <dbReference type="NCBI Taxonomy" id="2018305"/>
    <lineage>
        <taxon>Bacteria</taxon>
        <taxon>Pseudomonadati</taxon>
        <taxon>Pseudomonadota</taxon>
        <taxon>Gammaproteobacteria</taxon>
        <taxon>Alteromonadales</taxon>
        <taxon>Shewanellaceae</taxon>
        <taxon>Shewanella</taxon>
    </lineage>
</organism>
<dbReference type="EMBL" id="CP022358">
    <property type="protein sequence ID" value="ASK70050.1"/>
    <property type="molecule type" value="Genomic_DNA"/>
</dbReference>
<dbReference type="RefSeq" id="WP_011716241.1">
    <property type="nucleotide sequence ID" value="NZ_CP022358.1"/>
</dbReference>
<dbReference type="AlphaFoldDB" id="A0A220UPX0"/>
<accession>A0A220UPX0</accession>
<feature type="compositionally biased region" description="Low complexity" evidence="1">
    <location>
        <begin position="9"/>
        <end position="26"/>
    </location>
</feature>
<dbReference type="KEGG" id="sbj:CF168_14935"/>
<evidence type="ECO:0000256" key="1">
    <source>
        <dbReference type="SAM" id="MobiDB-lite"/>
    </source>
</evidence>
<dbReference type="Proteomes" id="UP000198367">
    <property type="component" value="Chromosome"/>
</dbReference>
<sequence>MQIQAYRNTATPYQQPAATATTGTATAAPASASTVTLSNEAKQLSQVDPIPQPHAPDLSKVKAGVEQYAHIQATKMKYQVASDMVNIAMGTNDGISAPTAYYLSHNDPARTATVEQMANQQQVNTLQAYVDASENINEWA</sequence>
<name>A0A220UPX0_9GAMM</name>